<feature type="transmembrane region" description="Helical" evidence="10">
    <location>
        <begin position="354"/>
        <end position="373"/>
    </location>
</feature>
<dbReference type="CDD" id="cd00371">
    <property type="entry name" value="HMA"/>
    <property type="match status" value="1"/>
</dbReference>
<evidence type="ECO:0000256" key="2">
    <source>
        <dbReference type="ARBA" id="ARBA00006024"/>
    </source>
</evidence>
<dbReference type="PROSITE" id="PS00154">
    <property type="entry name" value="ATPASE_E1_E2"/>
    <property type="match status" value="1"/>
</dbReference>
<feature type="transmembrane region" description="Helical" evidence="10">
    <location>
        <begin position="693"/>
        <end position="711"/>
    </location>
</feature>
<dbReference type="FunFam" id="3.30.70.100:FF:000005">
    <property type="entry name" value="Copper-exporting P-type ATPase A"/>
    <property type="match status" value="1"/>
</dbReference>
<dbReference type="InterPro" id="IPR023298">
    <property type="entry name" value="ATPase_P-typ_TM_dom_sf"/>
</dbReference>
<evidence type="ECO:0000256" key="7">
    <source>
        <dbReference type="ARBA" id="ARBA00022967"/>
    </source>
</evidence>
<name>A0A4P7QHX7_9CORY</name>
<dbReference type="InterPro" id="IPR006121">
    <property type="entry name" value="HMA_dom"/>
</dbReference>
<dbReference type="NCBIfam" id="TIGR01511">
    <property type="entry name" value="ATPase-IB1_Cu"/>
    <property type="match status" value="1"/>
</dbReference>
<dbReference type="Pfam" id="PF00702">
    <property type="entry name" value="Hydrolase"/>
    <property type="match status" value="1"/>
</dbReference>
<dbReference type="InterPro" id="IPR023214">
    <property type="entry name" value="HAD_sf"/>
</dbReference>
<feature type="transmembrane region" description="Helical" evidence="10">
    <location>
        <begin position="379"/>
        <end position="405"/>
    </location>
</feature>
<dbReference type="RefSeq" id="WP_136142008.1">
    <property type="nucleotide sequence ID" value="NZ_CP039247.1"/>
</dbReference>
<evidence type="ECO:0000256" key="10">
    <source>
        <dbReference type="RuleBase" id="RU362081"/>
    </source>
</evidence>
<evidence type="ECO:0000256" key="5">
    <source>
        <dbReference type="ARBA" id="ARBA00022741"/>
    </source>
</evidence>
<evidence type="ECO:0000256" key="1">
    <source>
        <dbReference type="ARBA" id="ARBA00004651"/>
    </source>
</evidence>
<dbReference type="InterPro" id="IPR023299">
    <property type="entry name" value="ATPase_P-typ_cyto_dom_N"/>
</dbReference>
<dbReference type="OrthoDB" id="7059309at2"/>
<dbReference type="GO" id="GO:0043682">
    <property type="term" value="F:P-type divalent copper transporter activity"/>
    <property type="evidence" value="ECO:0007669"/>
    <property type="project" value="TreeGrafter"/>
</dbReference>
<evidence type="ECO:0000313" key="12">
    <source>
        <dbReference type="EMBL" id="QCB29421.1"/>
    </source>
</evidence>
<evidence type="ECO:0000256" key="3">
    <source>
        <dbReference type="ARBA" id="ARBA00022692"/>
    </source>
</evidence>
<dbReference type="InterPro" id="IPR017969">
    <property type="entry name" value="Heavy-metal-associated_CS"/>
</dbReference>
<dbReference type="PROSITE" id="PS01229">
    <property type="entry name" value="COF_2"/>
    <property type="match status" value="1"/>
</dbReference>
<evidence type="ECO:0000259" key="11">
    <source>
        <dbReference type="PROSITE" id="PS50846"/>
    </source>
</evidence>
<dbReference type="InterPro" id="IPR059000">
    <property type="entry name" value="ATPase_P-type_domA"/>
</dbReference>
<dbReference type="InterPro" id="IPR018303">
    <property type="entry name" value="ATPase_P-typ_P_site"/>
</dbReference>
<keyword evidence="9 10" id="KW-0472">Membrane</keyword>
<keyword evidence="6 10" id="KW-0067">ATP-binding</keyword>
<dbReference type="Pfam" id="PF00403">
    <property type="entry name" value="HMA"/>
    <property type="match status" value="1"/>
</dbReference>
<protein>
    <submittedName>
        <fullName evidence="12">Copper-exporting P-type ATPase A</fullName>
    </submittedName>
</protein>
<dbReference type="InterPro" id="IPR001757">
    <property type="entry name" value="P_typ_ATPase"/>
</dbReference>
<feature type="transmembrane region" description="Helical" evidence="10">
    <location>
        <begin position="116"/>
        <end position="137"/>
    </location>
</feature>
<dbReference type="Gene3D" id="2.70.150.10">
    <property type="entry name" value="Calcium-transporting ATPase, cytoplasmic transduction domain A"/>
    <property type="match status" value="1"/>
</dbReference>
<dbReference type="PRINTS" id="PR00119">
    <property type="entry name" value="CATATPASE"/>
</dbReference>
<keyword evidence="7" id="KW-1278">Translocase</keyword>
<dbReference type="PROSITE" id="PS01047">
    <property type="entry name" value="HMA_1"/>
    <property type="match status" value="1"/>
</dbReference>
<keyword evidence="13" id="KW-1185">Reference proteome</keyword>
<organism evidence="12 13">
    <name type="scientific">Corynebacterium endometrii</name>
    <dbReference type="NCBI Taxonomy" id="2488819"/>
    <lineage>
        <taxon>Bacteria</taxon>
        <taxon>Bacillati</taxon>
        <taxon>Actinomycetota</taxon>
        <taxon>Actinomycetes</taxon>
        <taxon>Mycobacteriales</taxon>
        <taxon>Corynebacteriaceae</taxon>
        <taxon>Corynebacterium</taxon>
    </lineage>
</organism>
<dbReference type="InterPro" id="IPR008250">
    <property type="entry name" value="ATPase_P-typ_transduc_dom_A_sf"/>
</dbReference>
<evidence type="ECO:0000256" key="4">
    <source>
        <dbReference type="ARBA" id="ARBA00022723"/>
    </source>
</evidence>
<evidence type="ECO:0000256" key="6">
    <source>
        <dbReference type="ARBA" id="ARBA00022840"/>
    </source>
</evidence>
<dbReference type="PANTHER" id="PTHR43520:SF8">
    <property type="entry name" value="P-TYPE CU(+) TRANSPORTER"/>
    <property type="match status" value="1"/>
</dbReference>
<feature type="transmembrane region" description="Helical" evidence="10">
    <location>
        <begin position="670"/>
        <end position="687"/>
    </location>
</feature>
<dbReference type="SUPFAM" id="SSF55008">
    <property type="entry name" value="HMA, heavy metal-associated domain"/>
    <property type="match status" value="1"/>
</dbReference>
<reference evidence="12 13" key="1">
    <citation type="submission" date="2019-04" db="EMBL/GenBank/DDBJ databases">
        <title>Corynebacterium endometrii sp. nov., isolated from the uterus of a cow with endometritis.</title>
        <authorList>
            <person name="Ballas P."/>
            <person name="Ruckert C."/>
            <person name="Wagener K."/>
            <person name="Drillich M."/>
            <person name="Kaempfer P."/>
            <person name="Busse H.-J."/>
            <person name="Ehling-Schulz M."/>
        </authorList>
    </citation>
    <scope>NUCLEOTIDE SEQUENCE [LARGE SCALE GENOMIC DNA]</scope>
    <source>
        <strain evidence="12 13">LMM-1653</strain>
    </source>
</reference>
<dbReference type="InterPro" id="IPR036412">
    <property type="entry name" value="HAD-like_sf"/>
</dbReference>
<dbReference type="Proteomes" id="UP000296352">
    <property type="component" value="Chromosome"/>
</dbReference>
<feature type="domain" description="HMA" evidence="11">
    <location>
        <begin position="7"/>
        <end position="72"/>
    </location>
</feature>
<comment type="similarity">
    <text evidence="2 10">Belongs to the cation transport ATPase (P-type) (TC 3.A.3) family. Type IB subfamily.</text>
</comment>
<dbReference type="Gene3D" id="3.40.1110.10">
    <property type="entry name" value="Calcium-transporting ATPase, cytoplasmic domain N"/>
    <property type="match status" value="1"/>
</dbReference>
<evidence type="ECO:0000313" key="13">
    <source>
        <dbReference type="Proteomes" id="UP000296352"/>
    </source>
</evidence>
<dbReference type="Gene3D" id="3.30.70.100">
    <property type="match status" value="1"/>
</dbReference>
<evidence type="ECO:0000256" key="9">
    <source>
        <dbReference type="ARBA" id="ARBA00023136"/>
    </source>
</evidence>
<accession>A0A4P7QHX7</accession>
<comment type="subcellular location">
    <subcellularLocation>
        <location evidence="1">Cell membrane</location>
        <topology evidence="1">Multi-pass membrane protein</topology>
    </subcellularLocation>
</comment>
<keyword evidence="8 10" id="KW-1133">Transmembrane helix</keyword>
<dbReference type="InterPro" id="IPR027256">
    <property type="entry name" value="P-typ_ATPase_IB"/>
</dbReference>
<dbReference type="EMBL" id="CP039247">
    <property type="protein sequence ID" value="QCB29421.1"/>
    <property type="molecule type" value="Genomic_DNA"/>
</dbReference>
<feature type="transmembrane region" description="Helical" evidence="10">
    <location>
        <begin position="149"/>
        <end position="172"/>
    </location>
</feature>
<dbReference type="SUPFAM" id="SSF81665">
    <property type="entry name" value="Calcium ATPase, transmembrane domain M"/>
    <property type="match status" value="1"/>
</dbReference>
<dbReference type="NCBIfam" id="TIGR01525">
    <property type="entry name" value="ATPase-IB_hvy"/>
    <property type="match status" value="1"/>
</dbReference>
<keyword evidence="4 10" id="KW-0479">Metal-binding</keyword>
<dbReference type="Pfam" id="PF00122">
    <property type="entry name" value="E1-E2_ATPase"/>
    <property type="match status" value="1"/>
</dbReference>
<dbReference type="GO" id="GO:0005524">
    <property type="term" value="F:ATP binding"/>
    <property type="evidence" value="ECO:0007669"/>
    <property type="project" value="UniProtKB-UniRule"/>
</dbReference>
<dbReference type="GO" id="GO:0005507">
    <property type="term" value="F:copper ion binding"/>
    <property type="evidence" value="ECO:0007669"/>
    <property type="project" value="TreeGrafter"/>
</dbReference>
<keyword evidence="5 10" id="KW-0547">Nucleotide-binding</keyword>
<dbReference type="PANTHER" id="PTHR43520">
    <property type="entry name" value="ATP7, ISOFORM B"/>
    <property type="match status" value="1"/>
</dbReference>
<keyword evidence="3 10" id="KW-0812">Transmembrane</keyword>
<dbReference type="GO" id="GO:0005886">
    <property type="term" value="C:plasma membrane"/>
    <property type="evidence" value="ECO:0007669"/>
    <property type="project" value="UniProtKB-SubCell"/>
</dbReference>
<dbReference type="NCBIfam" id="TIGR01512">
    <property type="entry name" value="ATPase-IB2_Cd"/>
    <property type="match status" value="1"/>
</dbReference>
<dbReference type="SUPFAM" id="SSF81653">
    <property type="entry name" value="Calcium ATPase, transduction domain A"/>
    <property type="match status" value="1"/>
</dbReference>
<dbReference type="InterPro" id="IPR036163">
    <property type="entry name" value="HMA_dom_sf"/>
</dbReference>
<dbReference type="Gene3D" id="3.40.50.1000">
    <property type="entry name" value="HAD superfamily/HAD-like"/>
    <property type="match status" value="1"/>
</dbReference>
<keyword evidence="10" id="KW-1003">Cell membrane</keyword>
<dbReference type="AlphaFoldDB" id="A0A4P7QHX7"/>
<dbReference type="KEGG" id="cee:CENDO_10855"/>
<proteinExistence type="inferred from homology"/>
<dbReference type="SUPFAM" id="SSF56784">
    <property type="entry name" value="HAD-like"/>
    <property type="match status" value="1"/>
</dbReference>
<evidence type="ECO:0000256" key="8">
    <source>
        <dbReference type="ARBA" id="ARBA00022989"/>
    </source>
</evidence>
<dbReference type="PRINTS" id="PR00943">
    <property type="entry name" value="CUATPASE"/>
</dbReference>
<dbReference type="PROSITE" id="PS50846">
    <property type="entry name" value="HMA_2"/>
    <property type="match status" value="1"/>
</dbReference>
<dbReference type="NCBIfam" id="TIGR01494">
    <property type="entry name" value="ATPase_P-type"/>
    <property type="match status" value="1"/>
</dbReference>
<gene>
    <name evidence="12" type="primary">copA</name>
    <name evidence="12" type="ORF">CENDO_10855</name>
</gene>
<feature type="transmembrane region" description="Helical" evidence="10">
    <location>
        <begin position="192"/>
        <end position="214"/>
    </location>
</feature>
<dbReference type="GO" id="GO:0055070">
    <property type="term" value="P:copper ion homeostasis"/>
    <property type="evidence" value="ECO:0007669"/>
    <property type="project" value="TreeGrafter"/>
</dbReference>
<dbReference type="GO" id="GO:0016887">
    <property type="term" value="F:ATP hydrolysis activity"/>
    <property type="evidence" value="ECO:0007669"/>
    <property type="project" value="InterPro"/>
</dbReference>
<sequence length="721" mass="75974">MTTPVTEHLEILVDGMTCTSCSSRVERKLNKVPGVSAAVNYATETAAVDYDPATSSPDELMEVVRKAGYFPRLPAAEDDEAGDSGGVGLGWRSAISGALSLPVMALSMAPSLQFDYWQWLAWALTVVVYLWGGAVFHRATLTNLRHGSFTMDTLVTLGTTAALAWSTFLLFFTDAGDPGMRMQMSLTPQGAHMHHIYLESVGMVITFILLGRWFEERAKGSSSQALRALMDLGVKEVTVRRADGEEVIPASRLRVGDLAVVRPGERIPSDATVREIAGTHTGSVDESMITGESLPRQVREGDKVIGATISHELMVVEIDSVGGNTVLARMAKLVTDAQAAKAPVQKLVDRISQVFVPAVVAIALITLAAHWAVAGAAQAVVAAVSVLVIACPCAMGLATPTAILVGTGRGAQLGMLIKGPEILESTRRVDTVVVDKTGTVTTGEMAVVGTQPAGGWTERELLTAAASLEQGSTHPIARAIVAAAPAPLRRLSEFENLTGQGVRGRIDGRVVEIRRAPAATGPLTTVEVLADGNSAGVIHVRDEVKETSSAAIAQFKELGLEPYLLTGDNERVAAAVAAEVGIERVRAEVMPEDKIAEVRRLQGKGRVVAMVGDGINDAAALAQADLGIAMAAGTDVAIEASDITLMNNDLRTAGDAILLSRATLRTIKGNLLWAFGYNVALIPVAALGLLNPLFAGLAMALSSVLVVSNSLRLRGFNPRNR</sequence>